<evidence type="ECO:0000313" key="6">
    <source>
        <dbReference type="EMBL" id="WEK37525.1"/>
    </source>
</evidence>
<organism evidence="6 7">
    <name type="scientific">Candidatus Pseudobacter hemicellulosilyticus</name>
    <dbReference type="NCBI Taxonomy" id="3121375"/>
    <lineage>
        <taxon>Bacteria</taxon>
        <taxon>Pseudomonadati</taxon>
        <taxon>Bacteroidota</taxon>
        <taxon>Chitinophagia</taxon>
        <taxon>Chitinophagales</taxon>
        <taxon>Chitinophagaceae</taxon>
        <taxon>Pseudobacter</taxon>
    </lineage>
</organism>
<dbReference type="Gene3D" id="1.10.10.10">
    <property type="entry name" value="Winged helix-like DNA-binding domain superfamily/Winged helix DNA-binding domain"/>
    <property type="match status" value="1"/>
</dbReference>
<feature type="domain" description="PAC" evidence="5">
    <location>
        <begin position="117"/>
        <end position="170"/>
    </location>
</feature>
<dbReference type="InterPro" id="IPR036388">
    <property type="entry name" value="WH-like_DNA-bd_sf"/>
</dbReference>
<dbReference type="InterPro" id="IPR013655">
    <property type="entry name" value="PAS_fold_3"/>
</dbReference>
<dbReference type="InterPro" id="IPR000792">
    <property type="entry name" value="Tscrpt_reg_LuxR_C"/>
</dbReference>
<evidence type="ECO:0000259" key="4">
    <source>
        <dbReference type="PROSITE" id="PS50043"/>
    </source>
</evidence>
<dbReference type="AlphaFoldDB" id="A0AAJ5WVF6"/>
<reference evidence="6" key="1">
    <citation type="submission" date="2023-03" db="EMBL/GenBank/DDBJ databases">
        <title>Andean soil-derived lignocellulolytic bacterial consortium as a source of novel taxa and putative plastic-active enzymes.</title>
        <authorList>
            <person name="Diaz-Garcia L."/>
            <person name="Chuvochina M."/>
            <person name="Feuerriegel G."/>
            <person name="Bunk B."/>
            <person name="Sproer C."/>
            <person name="Streit W.R."/>
            <person name="Rodriguez L.M."/>
            <person name="Overmann J."/>
            <person name="Jimenez D.J."/>
        </authorList>
    </citation>
    <scope>NUCLEOTIDE SEQUENCE</scope>
    <source>
        <strain evidence="6">MAG 7</strain>
    </source>
</reference>
<protein>
    <submittedName>
        <fullName evidence="6">LuxR C-terminal-related transcriptional regulator</fullName>
    </submittedName>
</protein>
<dbReference type="InterPro" id="IPR035965">
    <property type="entry name" value="PAS-like_dom_sf"/>
</dbReference>
<proteinExistence type="predicted"/>
<dbReference type="EMBL" id="CP119311">
    <property type="protein sequence ID" value="WEK37525.1"/>
    <property type="molecule type" value="Genomic_DNA"/>
</dbReference>
<dbReference type="InterPro" id="IPR000014">
    <property type="entry name" value="PAS"/>
</dbReference>
<feature type="domain" description="HTH luxR-type" evidence="4">
    <location>
        <begin position="190"/>
        <end position="255"/>
    </location>
</feature>
<keyword evidence="1" id="KW-0805">Transcription regulation</keyword>
<dbReference type="CDD" id="cd06170">
    <property type="entry name" value="LuxR_C_like"/>
    <property type="match status" value="1"/>
</dbReference>
<dbReference type="Proteomes" id="UP001220610">
    <property type="component" value="Chromosome"/>
</dbReference>
<dbReference type="InterPro" id="IPR016032">
    <property type="entry name" value="Sig_transdc_resp-reg_C-effctor"/>
</dbReference>
<evidence type="ECO:0000256" key="3">
    <source>
        <dbReference type="ARBA" id="ARBA00023163"/>
    </source>
</evidence>
<dbReference type="SMART" id="SM00086">
    <property type="entry name" value="PAC"/>
    <property type="match status" value="1"/>
</dbReference>
<dbReference type="SUPFAM" id="SSF55785">
    <property type="entry name" value="PYP-like sensor domain (PAS domain)"/>
    <property type="match status" value="1"/>
</dbReference>
<dbReference type="PANTHER" id="PTHR44688:SF16">
    <property type="entry name" value="DNA-BINDING TRANSCRIPTIONAL ACTIVATOR DEVR_DOSR"/>
    <property type="match status" value="1"/>
</dbReference>
<sequence length="257" mass="29628">MELIKFDEMKKTWHQIARHHDAEADPSFQLEVHKKLLNIFHVGDYYYYIINLARVEFEFISDSVLQVMRCSSKEQFTVEYIYNNIHPDDKPRFVAHEQQVTAFFNALPMEKVMKYKVSYDYRLLTMDGDYKWILMQTTTIQTDMNGAVIRVLGVQTDITHLKQDNKPSGLSFIGLEGEPSFYNVPINQAPVASASRFTRREQEVLKLMAAGNSTKKIAALLFLSVHTVNTHRKKILAKSGCQTLAELISKTLSEGWV</sequence>
<dbReference type="SUPFAM" id="SSF46894">
    <property type="entry name" value="C-terminal effector domain of the bipartite response regulators"/>
    <property type="match status" value="1"/>
</dbReference>
<dbReference type="Pfam" id="PF00196">
    <property type="entry name" value="GerE"/>
    <property type="match status" value="1"/>
</dbReference>
<dbReference type="PANTHER" id="PTHR44688">
    <property type="entry name" value="DNA-BINDING TRANSCRIPTIONAL ACTIVATOR DEVR_DOSR"/>
    <property type="match status" value="1"/>
</dbReference>
<accession>A0AAJ5WVF6</accession>
<dbReference type="GO" id="GO:0003677">
    <property type="term" value="F:DNA binding"/>
    <property type="evidence" value="ECO:0007669"/>
    <property type="project" value="UniProtKB-KW"/>
</dbReference>
<keyword evidence="2" id="KW-0238">DNA-binding</keyword>
<evidence type="ECO:0000313" key="7">
    <source>
        <dbReference type="Proteomes" id="UP001220610"/>
    </source>
</evidence>
<dbReference type="PROSITE" id="PS50043">
    <property type="entry name" value="HTH_LUXR_2"/>
    <property type="match status" value="1"/>
</dbReference>
<dbReference type="CDD" id="cd00130">
    <property type="entry name" value="PAS"/>
    <property type="match status" value="1"/>
</dbReference>
<dbReference type="Gene3D" id="3.30.450.20">
    <property type="entry name" value="PAS domain"/>
    <property type="match status" value="1"/>
</dbReference>
<dbReference type="InterPro" id="IPR001610">
    <property type="entry name" value="PAC"/>
</dbReference>
<gene>
    <name evidence="6" type="ORF">P0Y53_08420</name>
</gene>
<keyword evidence="3" id="KW-0804">Transcription</keyword>
<evidence type="ECO:0000259" key="5">
    <source>
        <dbReference type="PROSITE" id="PS50113"/>
    </source>
</evidence>
<evidence type="ECO:0000256" key="1">
    <source>
        <dbReference type="ARBA" id="ARBA00023015"/>
    </source>
</evidence>
<dbReference type="PRINTS" id="PR00038">
    <property type="entry name" value="HTHLUXR"/>
</dbReference>
<evidence type="ECO:0000256" key="2">
    <source>
        <dbReference type="ARBA" id="ARBA00023125"/>
    </source>
</evidence>
<dbReference type="PROSITE" id="PS50113">
    <property type="entry name" value="PAC"/>
    <property type="match status" value="1"/>
</dbReference>
<dbReference type="Pfam" id="PF08447">
    <property type="entry name" value="PAS_3"/>
    <property type="match status" value="1"/>
</dbReference>
<name>A0AAJ5WVF6_9BACT</name>
<dbReference type="GO" id="GO:0006355">
    <property type="term" value="P:regulation of DNA-templated transcription"/>
    <property type="evidence" value="ECO:0007669"/>
    <property type="project" value="InterPro"/>
</dbReference>
<dbReference type="SMART" id="SM00421">
    <property type="entry name" value="HTH_LUXR"/>
    <property type="match status" value="1"/>
</dbReference>
<dbReference type="InterPro" id="IPR000700">
    <property type="entry name" value="PAS-assoc_C"/>
</dbReference>